<dbReference type="Gene3D" id="2.10.109.10">
    <property type="entry name" value="Umud Fragment, subunit A"/>
    <property type="match status" value="1"/>
</dbReference>
<sequence length="82" mass="9050">MGFSSSATEYVEKTLSLDSLCNMRGAPVYLFKASTASMRVGIKKDAILVIDRAITPVDSSIIAFYILGEFKILMQRLGPWSQ</sequence>
<evidence type="ECO:0000259" key="1">
    <source>
        <dbReference type="Pfam" id="PF00717"/>
    </source>
</evidence>
<gene>
    <name evidence="2" type="ORF">BS640_18630</name>
</gene>
<organism evidence="2 3">
    <name type="scientific">Rouxiella badensis</name>
    <dbReference type="NCBI Taxonomy" id="1646377"/>
    <lineage>
        <taxon>Bacteria</taxon>
        <taxon>Pseudomonadati</taxon>
        <taxon>Pseudomonadota</taxon>
        <taxon>Gammaproteobacteria</taxon>
        <taxon>Enterobacterales</taxon>
        <taxon>Yersiniaceae</taxon>
        <taxon>Rouxiella</taxon>
    </lineage>
</organism>
<dbReference type="EMBL" id="MRWE01000038">
    <property type="protein sequence ID" value="ORJ23922.1"/>
    <property type="molecule type" value="Genomic_DNA"/>
</dbReference>
<feature type="domain" description="Peptidase S24/S26A/S26B/S26C" evidence="1">
    <location>
        <begin position="1"/>
        <end position="70"/>
    </location>
</feature>
<dbReference type="InterPro" id="IPR036286">
    <property type="entry name" value="LexA/Signal_pep-like_sf"/>
</dbReference>
<dbReference type="Pfam" id="PF00717">
    <property type="entry name" value="Peptidase_S24"/>
    <property type="match status" value="1"/>
</dbReference>
<proteinExistence type="predicted"/>
<evidence type="ECO:0000313" key="2">
    <source>
        <dbReference type="EMBL" id="ORJ23922.1"/>
    </source>
</evidence>
<accession>A0A1X0WAV0</accession>
<dbReference type="AlphaFoldDB" id="A0A1X0WAV0"/>
<protein>
    <recommendedName>
        <fullName evidence="1">Peptidase S24/S26A/S26B/S26C domain-containing protein</fullName>
    </recommendedName>
</protein>
<comment type="caution">
    <text evidence="2">The sequence shown here is derived from an EMBL/GenBank/DDBJ whole genome shotgun (WGS) entry which is preliminary data.</text>
</comment>
<dbReference type="STRING" id="1646377.BS640_18630"/>
<evidence type="ECO:0000313" key="3">
    <source>
        <dbReference type="Proteomes" id="UP000192536"/>
    </source>
</evidence>
<name>A0A1X0WAV0_9GAMM</name>
<dbReference type="SUPFAM" id="SSF51306">
    <property type="entry name" value="LexA/Signal peptidase"/>
    <property type="match status" value="1"/>
</dbReference>
<keyword evidence="3" id="KW-1185">Reference proteome</keyword>
<reference evidence="2 3" key="1">
    <citation type="journal article" date="2017" name="Int. J. Syst. Evol. Microbiol.">
        <title>Rouxiella badensis sp. nov. and Rouxiella silvae sp. nov. isolated from peat bog soil in Germany and emendation of the genus description.</title>
        <authorList>
            <person name="Le Fleche-Mateos A."/>
            <person name="Kugler J.H."/>
            <person name="Hansen S.H."/>
            <person name="Syldatk C."/>
            <person name="Hausmann R."/>
            <person name="Lomprez F."/>
            <person name="Vandenbogaert M."/>
            <person name="Manuguerra J.C."/>
            <person name="Grimont P.A."/>
        </authorList>
    </citation>
    <scope>NUCLEOTIDE SEQUENCE [LARGE SCALE GENOMIC DNA]</scope>
    <source>
        <strain evidence="2 3">DSM 100043</strain>
    </source>
</reference>
<dbReference type="Proteomes" id="UP000192536">
    <property type="component" value="Unassembled WGS sequence"/>
</dbReference>
<dbReference type="InterPro" id="IPR015927">
    <property type="entry name" value="Peptidase_S24_S26A/B/C"/>
</dbReference>
<dbReference type="RefSeq" id="WP_084913080.1">
    <property type="nucleotide sequence ID" value="NZ_MRWE01000038.1"/>
</dbReference>